<reference evidence="2 3" key="1">
    <citation type="submission" date="2024-02" db="EMBL/GenBank/DDBJ databases">
        <title>High-quality chromosome-scale genome assembly of Pensacola bahiagrass (Paspalum notatum Flugge var. saurae).</title>
        <authorList>
            <person name="Vega J.M."/>
            <person name="Podio M."/>
            <person name="Orjuela J."/>
            <person name="Siena L.A."/>
            <person name="Pessino S.C."/>
            <person name="Combes M.C."/>
            <person name="Mariac C."/>
            <person name="Albertini E."/>
            <person name="Pupilli F."/>
            <person name="Ortiz J.P.A."/>
            <person name="Leblanc O."/>
        </authorList>
    </citation>
    <scope>NUCLEOTIDE SEQUENCE [LARGE SCALE GENOMIC DNA]</scope>
    <source>
        <strain evidence="2">R1</strain>
        <tissue evidence="2">Leaf</tissue>
    </source>
</reference>
<sequence length="242" mass="25215">MNDKRNDHPLRRARGRAALQLLPPACDDGDSSTTPPLQHRHSQTAAQVQQQTAGALPSATTHARASTATRASAQPAPAPAPAPRPPLPPPGPLAGTSLAPTAEQQLGPLSASSPSRAGPAATGAPPRPPRLRSRLHPGACSLSSCSAAASPARSRARFEPLAAALRFFFFFLFLIDSLLEKRCLGVGDGGALGDELMTPTRRGAPPPPPSMEDRLRRCMGVCLRDKQGLEALLDCTSAASLK</sequence>
<dbReference type="EMBL" id="CP144752">
    <property type="protein sequence ID" value="WVZ90357.1"/>
    <property type="molecule type" value="Genomic_DNA"/>
</dbReference>
<feature type="region of interest" description="Disordered" evidence="1">
    <location>
        <begin position="1"/>
        <end position="136"/>
    </location>
</feature>
<dbReference type="Proteomes" id="UP001341281">
    <property type="component" value="Chromosome 08"/>
</dbReference>
<protein>
    <submittedName>
        <fullName evidence="2">Uncharacterized protein</fullName>
    </submittedName>
</protein>
<gene>
    <name evidence="2" type="ORF">U9M48_036666</name>
</gene>
<proteinExistence type="predicted"/>
<feature type="compositionally biased region" description="Low complexity" evidence="1">
    <location>
        <begin position="93"/>
        <end position="124"/>
    </location>
</feature>
<feature type="compositionally biased region" description="Low complexity" evidence="1">
    <location>
        <begin position="16"/>
        <end position="25"/>
    </location>
</feature>
<organism evidence="2 3">
    <name type="scientific">Paspalum notatum var. saurae</name>
    <dbReference type="NCBI Taxonomy" id="547442"/>
    <lineage>
        <taxon>Eukaryota</taxon>
        <taxon>Viridiplantae</taxon>
        <taxon>Streptophyta</taxon>
        <taxon>Embryophyta</taxon>
        <taxon>Tracheophyta</taxon>
        <taxon>Spermatophyta</taxon>
        <taxon>Magnoliopsida</taxon>
        <taxon>Liliopsida</taxon>
        <taxon>Poales</taxon>
        <taxon>Poaceae</taxon>
        <taxon>PACMAD clade</taxon>
        <taxon>Panicoideae</taxon>
        <taxon>Andropogonodae</taxon>
        <taxon>Paspaleae</taxon>
        <taxon>Paspalinae</taxon>
        <taxon>Paspalum</taxon>
    </lineage>
</organism>
<name>A0AAQ3XBD8_PASNO</name>
<feature type="compositionally biased region" description="Low complexity" evidence="1">
    <location>
        <begin position="43"/>
        <end position="75"/>
    </location>
</feature>
<keyword evidence="3" id="KW-1185">Reference proteome</keyword>
<evidence type="ECO:0000313" key="2">
    <source>
        <dbReference type="EMBL" id="WVZ90357.1"/>
    </source>
</evidence>
<dbReference type="AlphaFoldDB" id="A0AAQ3XBD8"/>
<feature type="compositionally biased region" description="Basic and acidic residues" evidence="1">
    <location>
        <begin position="1"/>
        <end position="10"/>
    </location>
</feature>
<evidence type="ECO:0000256" key="1">
    <source>
        <dbReference type="SAM" id="MobiDB-lite"/>
    </source>
</evidence>
<evidence type="ECO:0000313" key="3">
    <source>
        <dbReference type="Proteomes" id="UP001341281"/>
    </source>
</evidence>
<accession>A0AAQ3XBD8</accession>
<feature type="compositionally biased region" description="Pro residues" evidence="1">
    <location>
        <begin position="76"/>
        <end position="92"/>
    </location>
</feature>